<evidence type="ECO:0000256" key="1">
    <source>
        <dbReference type="ARBA" id="ARBA00004613"/>
    </source>
</evidence>
<dbReference type="SUPFAM" id="SSF51445">
    <property type="entry name" value="(Trans)glycosidases"/>
    <property type="match status" value="1"/>
</dbReference>
<dbReference type="Proteomes" id="UP000054383">
    <property type="component" value="Unassembled WGS sequence"/>
</dbReference>
<evidence type="ECO:0000256" key="10">
    <source>
        <dbReference type="SAM" id="Phobius"/>
    </source>
</evidence>
<dbReference type="GO" id="GO:0046557">
    <property type="term" value="F:glucan endo-1,6-beta-glucosidase activity"/>
    <property type="evidence" value="ECO:0007669"/>
    <property type="project" value="UniProtKB-EC"/>
</dbReference>
<evidence type="ECO:0000256" key="4">
    <source>
        <dbReference type="ARBA" id="ARBA00022729"/>
    </source>
</evidence>
<keyword evidence="10" id="KW-0812">Transmembrane</keyword>
<dbReference type="Gene3D" id="3.20.20.80">
    <property type="entry name" value="Glycosidases"/>
    <property type="match status" value="1"/>
</dbReference>
<dbReference type="Pfam" id="PF17189">
    <property type="entry name" value="Glyco_hydro_30C"/>
    <property type="match status" value="1"/>
</dbReference>
<gene>
    <name evidence="13" type="ORF">PISL3812_07986</name>
</gene>
<evidence type="ECO:0000256" key="2">
    <source>
        <dbReference type="ARBA" id="ARBA00005382"/>
    </source>
</evidence>
<evidence type="ECO:0000259" key="11">
    <source>
        <dbReference type="Pfam" id="PF02055"/>
    </source>
</evidence>
<evidence type="ECO:0000256" key="6">
    <source>
        <dbReference type="ARBA" id="ARBA00023295"/>
    </source>
</evidence>
<keyword evidence="3" id="KW-0964">Secreted</keyword>
<keyword evidence="10" id="KW-1133">Transmembrane helix</keyword>
<dbReference type="EMBL" id="CVMT01000008">
    <property type="protein sequence ID" value="CRG90938.1"/>
    <property type="molecule type" value="Genomic_DNA"/>
</dbReference>
<dbReference type="InterPro" id="IPR017853">
    <property type="entry name" value="GH"/>
</dbReference>
<accession>A0A0U1M5N3</accession>
<dbReference type="AlphaFoldDB" id="A0A0U1M5N3"/>
<evidence type="ECO:0000256" key="9">
    <source>
        <dbReference type="RuleBase" id="RU361188"/>
    </source>
</evidence>
<dbReference type="GO" id="GO:0005576">
    <property type="term" value="C:extracellular region"/>
    <property type="evidence" value="ECO:0007669"/>
    <property type="project" value="UniProtKB-SubCell"/>
</dbReference>
<dbReference type="Pfam" id="PF02055">
    <property type="entry name" value="Glyco_hydro_30"/>
    <property type="match status" value="1"/>
</dbReference>
<dbReference type="InterPro" id="IPR001139">
    <property type="entry name" value="Glyco_hydro_30"/>
</dbReference>
<dbReference type="Gene3D" id="2.60.40.1180">
    <property type="entry name" value="Golgi alpha-mannosidase II"/>
    <property type="match status" value="1"/>
</dbReference>
<dbReference type="InterPro" id="IPR033453">
    <property type="entry name" value="Glyco_hydro_30_TIM-barrel"/>
</dbReference>
<dbReference type="PANTHER" id="PTHR11069">
    <property type="entry name" value="GLUCOSYLCERAMIDASE"/>
    <property type="match status" value="1"/>
</dbReference>
<comment type="catalytic activity">
    <reaction evidence="7">
        <text>Random hydrolysis of (1-&gt;6)-linkages in (1-&gt;6)-beta-D-glucans.</text>
        <dbReference type="EC" id="3.2.1.75"/>
    </reaction>
</comment>
<dbReference type="GO" id="GO:0006680">
    <property type="term" value="P:glucosylceramide catabolic process"/>
    <property type="evidence" value="ECO:0007669"/>
    <property type="project" value="TreeGrafter"/>
</dbReference>
<feature type="transmembrane region" description="Helical" evidence="10">
    <location>
        <begin position="31"/>
        <end position="54"/>
    </location>
</feature>
<dbReference type="PANTHER" id="PTHR11069:SF23">
    <property type="entry name" value="LYSOSOMAL ACID GLUCOSYLCERAMIDASE"/>
    <property type="match status" value="1"/>
</dbReference>
<reference evidence="13 14" key="1">
    <citation type="submission" date="2015-04" db="EMBL/GenBank/DDBJ databases">
        <authorList>
            <person name="Syromyatnikov M.Y."/>
            <person name="Popov V.N."/>
        </authorList>
    </citation>
    <scope>NUCLEOTIDE SEQUENCE [LARGE SCALE GENOMIC DNA]</scope>
    <source>
        <strain evidence="13">WF-38-12</strain>
    </source>
</reference>
<comment type="similarity">
    <text evidence="2 9">Belongs to the glycosyl hydrolase 30 family.</text>
</comment>
<keyword evidence="10" id="KW-0472">Membrane</keyword>
<evidence type="ECO:0000256" key="7">
    <source>
        <dbReference type="ARBA" id="ARBA00036633"/>
    </source>
</evidence>
<keyword evidence="14" id="KW-1185">Reference proteome</keyword>
<dbReference type="InterPro" id="IPR033452">
    <property type="entry name" value="GH30_C"/>
</dbReference>
<evidence type="ECO:0000256" key="5">
    <source>
        <dbReference type="ARBA" id="ARBA00022801"/>
    </source>
</evidence>
<dbReference type="GO" id="GO:0004348">
    <property type="term" value="F:glucosylceramidase activity"/>
    <property type="evidence" value="ECO:0007669"/>
    <property type="project" value="InterPro"/>
</dbReference>
<dbReference type="FunFam" id="3.20.20.80:FF:000128">
    <property type="entry name" value="Endo-1,6-beta-D-glucanase neg1"/>
    <property type="match status" value="1"/>
</dbReference>
<comment type="subcellular location">
    <subcellularLocation>
        <location evidence="1">Secreted</location>
    </subcellularLocation>
</comment>
<name>A0A0U1M5N3_TALIS</name>
<evidence type="ECO:0000256" key="8">
    <source>
        <dbReference type="ARBA" id="ARBA00038935"/>
    </source>
</evidence>
<keyword evidence="4" id="KW-0732">Signal</keyword>
<evidence type="ECO:0000259" key="12">
    <source>
        <dbReference type="Pfam" id="PF17189"/>
    </source>
</evidence>
<proteinExistence type="inferred from homology"/>
<dbReference type="OMA" id="NEPLNRG"/>
<protein>
    <recommendedName>
        <fullName evidence="8">glucan endo-1,6-beta-glucosidase</fullName>
        <ecNumber evidence="8">3.2.1.75</ecNumber>
    </recommendedName>
</protein>
<dbReference type="GO" id="GO:0016020">
    <property type="term" value="C:membrane"/>
    <property type="evidence" value="ECO:0007669"/>
    <property type="project" value="GOC"/>
</dbReference>
<feature type="domain" description="Glycosyl hydrolase family 30 TIM-barrel" evidence="11">
    <location>
        <begin position="110"/>
        <end position="451"/>
    </location>
</feature>
<evidence type="ECO:0000313" key="13">
    <source>
        <dbReference type="EMBL" id="CRG90938.1"/>
    </source>
</evidence>
<keyword evidence="5 9" id="KW-0378">Hydrolase</keyword>
<sequence length="534" mass="57530">MAPSYNWPPASLAKAINRHPVLRPLQKRRGILALVVLVLVMVALALGLGLGLGLKHHPGRYASAHCSDESGKYQLESIAAPVVGYGNPGPAANTWNLTVDDTISGYKQIIRGFGATVTDATVESFNNQTDSSLENLLNFLLTDTGANFSLMRHTIGASDLSPVTYTYDDNDGKPDEDLSAFSLGEYGTAMAKLLAQMKQIKPDMQIVGSSWSAPGWMKLNGDLADDSSHNYLNDGWFTSGGVGSTGYSSSFAQYFVKYIQAYQGLGAKIDAISIQNEPLNTQAGYPTMYVHANESAKLIGDHVGPALKSAGLNTTVWTFDDNTDNAYYPQTVLDYAEEFVSAVAWHCYASPADWTVLTDFHEQNPNTEQYMTECWTSASLNWTHAARFTMGPLQNWANGVTAWTLGADEGGGPHLGSGGCDSCDGLVTINKSSQYDFNIAYYMMAQFSKYIPPGARILQGNGSYTASNGNGIQSVASLNPDGSRTVVIENTFGHDVFVTVDFISGDTWSGDVPSSSVTTWVLPGQGLFPYSTEN</sequence>
<dbReference type="OrthoDB" id="2160638at2759"/>
<dbReference type="STRING" id="28573.A0A0U1M5N3"/>
<organism evidence="13 14">
    <name type="scientific">Talaromyces islandicus</name>
    <name type="common">Penicillium islandicum</name>
    <dbReference type="NCBI Taxonomy" id="28573"/>
    <lineage>
        <taxon>Eukaryota</taxon>
        <taxon>Fungi</taxon>
        <taxon>Dikarya</taxon>
        <taxon>Ascomycota</taxon>
        <taxon>Pezizomycotina</taxon>
        <taxon>Eurotiomycetes</taxon>
        <taxon>Eurotiomycetidae</taxon>
        <taxon>Eurotiales</taxon>
        <taxon>Trichocomaceae</taxon>
        <taxon>Talaromyces</taxon>
        <taxon>Talaromyces sect. Islandici</taxon>
    </lineage>
</organism>
<evidence type="ECO:0000256" key="3">
    <source>
        <dbReference type="ARBA" id="ARBA00022525"/>
    </source>
</evidence>
<feature type="domain" description="Glycosyl hydrolase family 30 beta sandwich" evidence="12">
    <location>
        <begin position="466"/>
        <end position="520"/>
    </location>
</feature>
<dbReference type="EC" id="3.2.1.75" evidence="8"/>
<dbReference type="InterPro" id="IPR013780">
    <property type="entry name" value="Glyco_hydro_b"/>
</dbReference>
<evidence type="ECO:0000313" key="14">
    <source>
        <dbReference type="Proteomes" id="UP000054383"/>
    </source>
</evidence>
<keyword evidence="6 9" id="KW-0326">Glycosidase</keyword>